<dbReference type="AlphaFoldDB" id="A0A1Q9AMK6"/>
<evidence type="ECO:0000259" key="6">
    <source>
        <dbReference type="Pfam" id="PF13844"/>
    </source>
</evidence>
<reference evidence="7 8" key="1">
    <citation type="submission" date="2016-09" db="EMBL/GenBank/DDBJ databases">
        <title>Rhizobium sp. nov., a novel species isolated from the rice rhizosphere.</title>
        <authorList>
            <person name="Zhao J."/>
            <person name="Zhang X."/>
        </authorList>
    </citation>
    <scope>NUCLEOTIDE SEQUENCE [LARGE SCALE GENOMIC DNA]</scope>
    <source>
        <strain evidence="7 8">MH17</strain>
    </source>
</reference>
<dbReference type="EMBL" id="MKIO01000021">
    <property type="protein sequence ID" value="OLP56630.1"/>
    <property type="molecule type" value="Genomic_DNA"/>
</dbReference>
<accession>A0A1Q9AMK6</accession>
<evidence type="ECO:0000313" key="8">
    <source>
        <dbReference type="Proteomes" id="UP000186143"/>
    </source>
</evidence>
<dbReference type="Proteomes" id="UP000186143">
    <property type="component" value="Unassembled WGS sequence"/>
</dbReference>
<dbReference type="GO" id="GO:0097363">
    <property type="term" value="F:protein O-acetylglucosaminyltransferase activity"/>
    <property type="evidence" value="ECO:0007669"/>
    <property type="project" value="TreeGrafter"/>
</dbReference>
<evidence type="ECO:0000313" key="7">
    <source>
        <dbReference type="EMBL" id="OLP56630.1"/>
    </source>
</evidence>
<feature type="region of interest" description="Disordered" evidence="5">
    <location>
        <begin position="621"/>
        <end position="641"/>
    </location>
</feature>
<evidence type="ECO:0000256" key="1">
    <source>
        <dbReference type="ARBA" id="ARBA00004922"/>
    </source>
</evidence>
<organism evidence="7 8">
    <name type="scientific">Xaviernesmea rhizosphaerae</name>
    <dbReference type="NCBI Taxonomy" id="1672749"/>
    <lineage>
        <taxon>Bacteria</taxon>
        <taxon>Pseudomonadati</taxon>
        <taxon>Pseudomonadota</taxon>
        <taxon>Alphaproteobacteria</taxon>
        <taxon>Hyphomicrobiales</taxon>
        <taxon>Rhizobiaceae</taxon>
        <taxon>Rhizobium/Agrobacterium group</taxon>
        <taxon>Xaviernesmea</taxon>
    </lineage>
</organism>
<evidence type="ECO:0000256" key="4">
    <source>
        <dbReference type="ARBA" id="ARBA00022803"/>
    </source>
</evidence>
<dbReference type="SUPFAM" id="SSF53756">
    <property type="entry name" value="UDP-Glycosyltransferase/glycogen phosphorylase"/>
    <property type="match status" value="1"/>
</dbReference>
<dbReference type="Gene3D" id="3.40.50.2000">
    <property type="entry name" value="Glycogen Phosphorylase B"/>
    <property type="match status" value="1"/>
</dbReference>
<dbReference type="PANTHER" id="PTHR44366">
    <property type="entry name" value="UDP-N-ACETYLGLUCOSAMINE--PEPTIDE N-ACETYLGLUCOSAMINYLTRANSFERASE 110 KDA SUBUNIT"/>
    <property type="match status" value="1"/>
</dbReference>
<dbReference type="Pfam" id="PF13844">
    <property type="entry name" value="Glyco_transf_41"/>
    <property type="match status" value="2"/>
</dbReference>
<evidence type="ECO:0000256" key="5">
    <source>
        <dbReference type="SAM" id="MobiDB-lite"/>
    </source>
</evidence>
<evidence type="ECO:0000256" key="3">
    <source>
        <dbReference type="ARBA" id="ARBA00022737"/>
    </source>
</evidence>
<dbReference type="OrthoDB" id="146908at2"/>
<dbReference type="InterPro" id="IPR029489">
    <property type="entry name" value="OGT/SEC/SPY_C"/>
</dbReference>
<feature type="domain" description="O-GlcNAc transferase C-terminal" evidence="6">
    <location>
        <begin position="251"/>
        <end position="404"/>
    </location>
</feature>
<dbReference type="STRING" id="1672749.BJF92_11095"/>
<protein>
    <recommendedName>
        <fullName evidence="6">O-GlcNAc transferase C-terminal domain-containing protein</fullName>
    </recommendedName>
</protein>
<keyword evidence="2" id="KW-0808">Transferase</keyword>
<dbReference type="InterPro" id="IPR037919">
    <property type="entry name" value="OGT"/>
</dbReference>
<keyword evidence="3" id="KW-0677">Repeat</keyword>
<evidence type="ECO:0000256" key="2">
    <source>
        <dbReference type="ARBA" id="ARBA00022679"/>
    </source>
</evidence>
<comment type="caution">
    <text evidence="7">The sequence shown here is derived from an EMBL/GenBank/DDBJ whole genome shotgun (WGS) entry which is preliminary data.</text>
</comment>
<comment type="pathway">
    <text evidence="1">Protein modification; protein glycosylation.</text>
</comment>
<dbReference type="GO" id="GO:0006493">
    <property type="term" value="P:protein O-linked glycosylation"/>
    <property type="evidence" value="ECO:0007669"/>
    <property type="project" value="InterPro"/>
</dbReference>
<dbReference type="Gene3D" id="3.40.50.11380">
    <property type="match status" value="1"/>
</dbReference>
<gene>
    <name evidence="7" type="ORF">BJF92_11095</name>
</gene>
<dbReference type="RefSeq" id="WP_075633646.1">
    <property type="nucleotide sequence ID" value="NZ_MKIO01000021.1"/>
</dbReference>
<feature type="domain" description="O-GlcNAc transferase C-terminal" evidence="6">
    <location>
        <begin position="418"/>
        <end position="604"/>
    </location>
</feature>
<dbReference type="PANTHER" id="PTHR44366:SF1">
    <property type="entry name" value="UDP-N-ACETYLGLUCOSAMINE--PEPTIDE N-ACETYLGLUCOSAMINYLTRANSFERASE 110 KDA SUBUNIT"/>
    <property type="match status" value="1"/>
</dbReference>
<proteinExistence type="predicted"/>
<keyword evidence="4" id="KW-0802">TPR repeat</keyword>
<name>A0A1Q9AMK6_9HYPH</name>
<sequence length="641" mass="71413">MITTELAKARSAFEAGDYVDALMVLNGLMDETRDQQVLLLLSDVFEKLGFDMDAAELLAELGKSQADDALTLRAAKLFFKAGDEARGQLHGMTLFERKAHDRDIAFLLAQSFRKGPDPRFAQVFLPSLHDSDEEAHLSLAIDLAMSNEHNPTTLSIFSRYADLAPEDPYRLFNLLFVARNFCDFDRIAAIEARIAEALRLGDAELLAGESPYANLLYCGDERINRLATNNGAPAQISPAALARQRRSRPHRWGEKIRIAYLSSDFWEHHATMTLFQRVLELHDRDRFEITLYCYTPPHLKAFDEGGRERWGWPIVSLIGLSDAEAATLIRQNETDILVDLKGPTSDARLGILNQMAAPVQVEWLGFPGSVVNIDCDYVIGDKVVLPGSARPSYHEKFCRLPDSYQPNDPLHRPLPAAKSRAEVGLPGDRFVFASFNTPRKISVPVIDAWSAILRGAPDALLWMMIDGETHRANVLKAMADRGVDAAQILFAPKMAYADHLARLQAADLALDTFPYNGHTTTSDQLWAGLPVLSVKGTNFASRVSESLLGAIGLPELVAKDTADFIAKAIELTTRPEEIARYKAHLQEQRFRAPLFDAERFCRHLETAYRTMAERAQAGQAPDHFDVPALPPRTEPFATRPI</sequence>